<evidence type="ECO:0000313" key="3">
    <source>
        <dbReference type="Proteomes" id="UP000569329"/>
    </source>
</evidence>
<protein>
    <recommendedName>
        <fullName evidence="4">SprT-like family protein</fullName>
    </recommendedName>
</protein>
<comment type="caution">
    <text evidence="2">The sequence shown here is derived from an EMBL/GenBank/DDBJ whole genome shotgun (WGS) entry which is preliminary data.</text>
</comment>
<dbReference type="AlphaFoldDB" id="A0A839E307"/>
<feature type="region of interest" description="Disordered" evidence="1">
    <location>
        <begin position="170"/>
        <end position="197"/>
    </location>
</feature>
<gene>
    <name evidence="2" type="ORF">FHX42_002649</name>
</gene>
<dbReference type="EMBL" id="JACGWZ010000003">
    <property type="protein sequence ID" value="MBA8825298.1"/>
    <property type="molecule type" value="Genomic_DNA"/>
</dbReference>
<reference evidence="2 3" key="1">
    <citation type="submission" date="2020-07" db="EMBL/GenBank/DDBJ databases">
        <title>Sequencing the genomes of 1000 actinobacteria strains.</title>
        <authorList>
            <person name="Klenk H.-P."/>
        </authorList>
    </citation>
    <scope>NUCLEOTIDE SEQUENCE [LARGE SCALE GENOMIC DNA]</scope>
    <source>
        <strain evidence="2 3">DSM 45975</strain>
    </source>
</reference>
<evidence type="ECO:0000256" key="1">
    <source>
        <dbReference type="SAM" id="MobiDB-lite"/>
    </source>
</evidence>
<dbReference type="RefSeq" id="WP_182544501.1">
    <property type="nucleotide sequence ID" value="NZ_JACGWZ010000003.1"/>
</dbReference>
<keyword evidence="3" id="KW-1185">Reference proteome</keyword>
<accession>A0A839E307</accession>
<organism evidence="2 3">
    <name type="scientific">Halosaccharopolyspora lacisalsi</name>
    <dbReference type="NCBI Taxonomy" id="1000566"/>
    <lineage>
        <taxon>Bacteria</taxon>
        <taxon>Bacillati</taxon>
        <taxon>Actinomycetota</taxon>
        <taxon>Actinomycetes</taxon>
        <taxon>Pseudonocardiales</taxon>
        <taxon>Pseudonocardiaceae</taxon>
        <taxon>Halosaccharopolyspora</taxon>
    </lineage>
</organism>
<dbReference type="Proteomes" id="UP000569329">
    <property type="component" value="Unassembled WGS sequence"/>
</dbReference>
<name>A0A839E307_9PSEU</name>
<proteinExistence type="predicted"/>
<sequence length="232" mass="24919">MSSESTSVTLPLVGALEAVWLAIQRHHAEVPDVVLTLGSGTIGASQGAVTLGHFAARRWQQATGQQLPELFIGGEGLRRSAAEVLGTLLHEAAHALAFARGIKDTSRQGRYHNTRFRTLAEELGITVEHDQSLGWSHTTVPEVTASRYGAEVDRLSQALTAYRYSEYQALIGNPDPGDGEGTTDTPSGTGGRRSNNNGVSAACECGRRIRLARSTYDQGPITCGLCRREFTE</sequence>
<evidence type="ECO:0000313" key="2">
    <source>
        <dbReference type="EMBL" id="MBA8825298.1"/>
    </source>
</evidence>
<evidence type="ECO:0008006" key="4">
    <source>
        <dbReference type="Google" id="ProtNLM"/>
    </source>
</evidence>